<dbReference type="PROSITE" id="PS50005">
    <property type="entry name" value="TPR"/>
    <property type="match status" value="1"/>
</dbReference>
<dbReference type="PANTHER" id="PTHR12558:SF13">
    <property type="entry name" value="CELL DIVISION CYCLE PROTEIN 27 HOMOLOG"/>
    <property type="match status" value="1"/>
</dbReference>
<dbReference type="InterPro" id="IPR039568">
    <property type="entry name" value="Peptidase_MA-like_dom"/>
</dbReference>
<dbReference type="Pfam" id="PF13485">
    <property type="entry name" value="Peptidase_MA_2"/>
    <property type="match status" value="1"/>
</dbReference>
<feature type="repeat" description="TPR" evidence="1">
    <location>
        <begin position="221"/>
        <end position="254"/>
    </location>
</feature>
<dbReference type="PANTHER" id="PTHR12558">
    <property type="entry name" value="CELL DIVISION CYCLE 16,23,27"/>
    <property type="match status" value="1"/>
</dbReference>
<feature type="domain" description="Peptidase MA-like" evidence="4">
    <location>
        <begin position="535"/>
        <end position="666"/>
    </location>
</feature>
<dbReference type="RefSeq" id="WP_145092634.1">
    <property type="nucleotide sequence ID" value="NZ_CP036274.1"/>
</dbReference>
<dbReference type="Proteomes" id="UP000315017">
    <property type="component" value="Chromosome"/>
</dbReference>
<keyword evidence="6" id="KW-1185">Reference proteome</keyword>
<evidence type="ECO:0000256" key="3">
    <source>
        <dbReference type="SAM" id="Phobius"/>
    </source>
</evidence>
<feature type="region of interest" description="Disordered" evidence="2">
    <location>
        <begin position="898"/>
        <end position="920"/>
    </location>
</feature>
<dbReference type="InterPro" id="IPR011990">
    <property type="entry name" value="TPR-like_helical_dom_sf"/>
</dbReference>
<keyword evidence="3" id="KW-0812">Transmembrane</keyword>
<dbReference type="SUPFAM" id="SSF48452">
    <property type="entry name" value="TPR-like"/>
    <property type="match status" value="3"/>
</dbReference>
<organism evidence="5 6">
    <name type="scientific">Anatilimnocola aggregata</name>
    <dbReference type="NCBI Taxonomy" id="2528021"/>
    <lineage>
        <taxon>Bacteria</taxon>
        <taxon>Pseudomonadati</taxon>
        <taxon>Planctomycetota</taxon>
        <taxon>Planctomycetia</taxon>
        <taxon>Pirellulales</taxon>
        <taxon>Pirellulaceae</taxon>
        <taxon>Anatilimnocola</taxon>
    </lineage>
</organism>
<gene>
    <name evidence="5" type="ORF">ETAA8_42890</name>
</gene>
<dbReference type="InterPro" id="IPR019734">
    <property type="entry name" value="TPR_rpt"/>
</dbReference>
<evidence type="ECO:0000256" key="2">
    <source>
        <dbReference type="SAM" id="MobiDB-lite"/>
    </source>
</evidence>
<name>A0A517YG64_9BACT</name>
<dbReference type="SMART" id="SM00028">
    <property type="entry name" value="TPR"/>
    <property type="match status" value="7"/>
</dbReference>
<sequence precursor="true">MLARQRKGYVVSRLTRGQGEVVFNSPTHQRGRVSSPTRQQGRVAVHLGRALLARLRGGLICAFACCLGFVVSAGVSAAADLVEATTQFRTGKYAECIEQATELVTQNDYHEPAWVLKIQAEMTVGRYADAAKSLDAALAKLNGSVQLRWLGRDVCRHTQQLERADKFNAEIVGLLQQAPWRYSDLTSQLVIGRWMLSQQTDPKQVLTKIYNEAKRRQPTNVDVWLAIGDLALDKHDYKLAGDSFQQGVKLDAENPAAHFGVARAFAPSDSKKADAALQATLALNPRHVAALLMVADEQIDSEQYDEAEKQLLQVLTINPQQPRALAYRAVIAHLRNKLDQEKQLRAAALKSWPANPEVDYVIGQKLSQKYRFAEGSAYQRQALKSDPKYLVAKIQLAQDLLRLGQEEEGLKLAEEVYAADGYNVLAHNLVTLQEHLAKFRTLEADGLQVRMDAREADIYGQRVLALLQRAKKELCEKYKVTLEQPIIVEMFPKQQDFAIRTFGMPGGSGFLGVCFGTVITAPSPASQGTSPACWEATLWHEFCHVVTLTKTKNKMPRWLSEGISVYEEGAEDPTWGQAITPRYREMLLGDELTPVSKLSGAFLSPASPAHLQFAYLESSLVVKFFLEKYGRDKLERLLVDLSVGMPINESLGRYTGSIATLDDEFAKYAREQAKAMAPLADWTEPELPKRATADEISTWLKDHPTNYIALGRLAAQQLQAKDWPAAQATLTKMTQLYPHDASPGGPYALLARIHREAKDAKQERAVLEKLAALSASDLDMLTRLNELAAAAKDWEPAKKYALRALAVNPLLPAIHRQAATAAEQLNDQRLVADSYRALLLLDPFDRAELHFKLATALQKQGQLAAAKREALLALEETPRYQAAQNLLLELVAAVPTPPLPADKPASASQSDLPAAPEKTP</sequence>
<dbReference type="Gene3D" id="1.25.40.10">
    <property type="entry name" value="Tetratricopeptide repeat domain"/>
    <property type="match status" value="2"/>
</dbReference>
<feature type="transmembrane region" description="Helical" evidence="3">
    <location>
        <begin position="59"/>
        <end position="79"/>
    </location>
</feature>
<evidence type="ECO:0000259" key="4">
    <source>
        <dbReference type="Pfam" id="PF13485"/>
    </source>
</evidence>
<evidence type="ECO:0000256" key="1">
    <source>
        <dbReference type="PROSITE-ProRule" id="PRU00339"/>
    </source>
</evidence>
<keyword evidence="3" id="KW-0472">Membrane</keyword>
<reference evidence="5 6" key="1">
    <citation type="submission" date="2019-02" db="EMBL/GenBank/DDBJ databases">
        <title>Deep-cultivation of Planctomycetes and their phenomic and genomic characterization uncovers novel biology.</title>
        <authorList>
            <person name="Wiegand S."/>
            <person name="Jogler M."/>
            <person name="Boedeker C."/>
            <person name="Pinto D."/>
            <person name="Vollmers J."/>
            <person name="Rivas-Marin E."/>
            <person name="Kohn T."/>
            <person name="Peeters S.H."/>
            <person name="Heuer A."/>
            <person name="Rast P."/>
            <person name="Oberbeckmann S."/>
            <person name="Bunk B."/>
            <person name="Jeske O."/>
            <person name="Meyerdierks A."/>
            <person name="Storesund J.E."/>
            <person name="Kallscheuer N."/>
            <person name="Luecker S."/>
            <person name="Lage O.M."/>
            <person name="Pohl T."/>
            <person name="Merkel B.J."/>
            <person name="Hornburger P."/>
            <person name="Mueller R.-W."/>
            <person name="Bruemmer F."/>
            <person name="Labrenz M."/>
            <person name="Spormann A.M."/>
            <person name="Op den Camp H."/>
            <person name="Overmann J."/>
            <person name="Amann R."/>
            <person name="Jetten M.S.M."/>
            <person name="Mascher T."/>
            <person name="Medema M.H."/>
            <person name="Devos D.P."/>
            <person name="Kaster A.-K."/>
            <person name="Ovreas L."/>
            <person name="Rohde M."/>
            <person name="Galperin M.Y."/>
            <person name="Jogler C."/>
        </authorList>
    </citation>
    <scope>NUCLEOTIDE SEQUENCE [LARGE SCALE GENOMIC DNA]</scope>
    <source>
        <strain evidence="5 6">ETA_A8</strain>
    </source>
</reference>
<evidence type="ECO:0000313" key="6">
    <source>
        <dbReference type="Proteomes" id="UP000315017"/>
    </source>
</evidence>
<keyword evidence="3" id="KW-1133">Transmembrane helix</keyword>
<evidence type="ECO:0000313" key="5">
    <source>
        <dbReference type="EMBL" id="QDU29182.1"/>
    </source>
</evidence>
<dbReference type="KEGG" id="aagg:ETAA8_42890"/>
<proteinExistence type="predicted"/>
<keyword evidence="1" id="KW-0802">TPR repeat</keyword>
<dbReference type="Pfam" id="PF13181">
    <property type="entry name" value="TPR_8"/>
    <property type="match status" value="1"/>
</dbReference>
<dbReference type="EMBL" id="CP036274">
    <property type="protein sequence ID" value="QDU29182.1"/>
    <property type="molecule type" value="Genomic_DNA"/>
</dbReference>
<accession>A0A517YG64</accession>
<protein>
    <submittedName>
        <fullName evidence="5">Tetratricopeptide repeat protein</fullName>
    </submittedName>
</protein>
<dbReference type="OrthoDB" id="9787613at2"/>
<dbReference type="AlphaFoldDB" id="A0A517YG64"/>